<evidence type="ECO:0000313" key="1">
    <source>
        <dbReference type="EMBL" id="CAL1289002.1"/>
    </source>
</evidence>
<dbReference type="Proteomes" id="UP001497382">
    <property type="component" value="Unassembled WGS sequence"/>
</dbReference>
<keyword evidence="2" id="KW-1185">Reference proteome</keyword>
<protein>
    <submittedName>
        <fullName evidence="1">Uncharacterized protein</fullName>
    </submittedName>
</protein>
<organism evidence="1 2">
    <name type="scientific">Larinioides sclopetarius</name>
    <dbReference type="NCBI Taxonomy" id="280406"/>
    <lineage>
        <taxon>Eukaryota</taxon>
        <taxon>Metazoa</taxon>
        <taxon>Ecdysozoa</taxon>
        <taxon>Arthropoda</taxon>
        <taxon>Chelicerata</taxon>
        <taxon>Arachnida</taxon>
        <taxon>Araneae</taxon>
        <taxon>Araneomorphae</taxon>
        <taxon>Entelegynae</taxon>
        <taxon>Araneoidea</taxon>
        <taxon>Araneidae</taxon>
        <taxon>Larinioides</taxon>
    </lineage>
</organism>
<evidence type="ECO:0000313" key="2">
    <source>
        <dbReference type="Proteomes" id="UP001497382"/>
    </source>
</evidence>
<proteinExistence type="predicted"/>
<comment type="caution">
    <text evidence="1">The sequence shown here is derived from an EMBL/GenBank/DDBJ whole genome shotgun (WGS) entry which is preliminary data.</text>
</comment>
<gene>
    <name evidence="1" type="ORF">LARSCL_LOCUS15676</name>
</gene>
<accession>A0AAV2AYU8</accession>
<dbReference type="AlphaFoldDB" id="A0AAV2AYU8"/>
<dbReference type="EMBL" id="CAXIEN010000241">
    <property type="protein sequence ID" value="CAL1289002.1"/>
    <property type="molecule type" value="Genomic_DNA"/>
</dbReference>
<name>A0AAV2AYU8_9ARAC</name>
<reference evidence="1 2" key="1">
    <citation type="submission" date="2024-04" db="EMBL/GenBank/DDBJ databases">
        <authorList>
            <person name="Rising A."/>
            <person name="Reimegard J."/>
            <person name="Sonavane S."/>
            <person name="Akerstrom W."/>
            <person name="Nylinder S."/>
            <person name="Hedman E."/>
            <person name="Kallberg Y."/>
        </authorList>
    </citation>
    <scope>NUCLEOTIDE SEQUENCE [LARGE SCALE GENOMIC DNA]</scope>
</reference>
<sequence length="76" mass="8952">MYYFQKEKAPFQKLIRMKRVENNGFDHADMRHLAYCKAKSQSLGQLESPFSIGKKKGWGKLWVRHGQIPEYGNVFC</sequence>